<dbReference type="EMBL" id="BEXD01004121">
    <property type="protein sequence ID" value="GBC07102.1"/>
    <property type="molecule type" value="Genomic_DNA"/>
</dbReference>
<evidence type="ECO:0008006" key="3">
    <source>
        <dbReference type="Google" id="ProtNLM"/>
    </source>
</evidence>
<dbReference type="AlphaFoldDB" id="A0A2Z6SCE8"/>
<proteinExistence type="predicted"/>
<sequence>MELPKLPSKCIECIINQIEENDIKTLHSTTLVNRDWCKFSITRLWKAPLSFSNLIINSNPNFKNSNSKNLTTKYPFNNFYKIIPILLSFLDLKSKKDLNNLSKHFFIPKDTLNFYPKLNYDLKIPIHDLKIPSSSSSFDYPKFIKHVNFVDLVVLVNKWLNHLLSETLSNSSMFLNFYLYKSLSNWEYVRYMTNSINFHCPFIHFDKNPQTFFNFIIESLFKVLVNYSIIDSLYIMDVSISNHLCNQLILLDFNNNNNNNNNNHHHFLSNLSRLDFCQSLDSRILKKFSNFYNNNITTISLNVLSDDSFDDVIIFIDSLHSLQSVSIFGNNIIVTPLIHSLQNHTSTLIKLKLNSCIIDHDAIMSLSKFINLQDLIFHQLHFTFDDHAGNNIINIISTNNLNFPKLKKLIYWEYSSTNSLITFIIKNNGHNLSHLDIHTSMERCIKLFDLISIHCPLLISFFTPISEQKDFLALFSILKYCKFLKILYIYEFNIIKINEDVILSFINFIPDSLLYLKINKLEFSQFKLGYKLKNCSIISEVLFGKNSLAVKEFFSSIGNQEIRRLDN</sequence>
<evidence type="ECO:0000313" key="1">
    <source>
        <dbReference type="EMBL" id="GBC07102.1"/>
    </source>
</evidence>
<comment type="caution">
    <text evidence="1">The sequence shown here is derived from an EMBL/GenBank/DDBJ whole genome shotgun (WGS) entry which is preliminary data.</text>
</comment>
<keyword evidence="2" id="KW-1185">Reference proteome</keyword>
<dbReference type="Proteomes" id="UP000247702">
    <property type="component" value="Unassembled WGS sequence"/>
</dbReference>
<organism evidence="1 2">
    <name type="scientific">Rhizophagus clarus</name>
    <dbReference type="NCBI Taxonomy" id="94130"/>
    <lineage>
        <taxon>Eukaryota</taxon>
        <taxon>Fungi</taxon>
        <taxon>Fungi incertae sedis</taxon>
        <taxon>Mucoromycota</taxon>
        <taxon>Glomeromycotina</taxon>
        <taxon>Glomeromycetes</taxon>
        <taxon>Glomerales</taxon>
        <taxon>Glomeraceae</taxon>
        <taxon>Rhizophagus</taxon>
    </lineage>
</organism>
<accession>A0A2Z6SCE8</accession>
<gene>
    <name evidence="1" type="ORF">RclHR1_07250004</name>
</gene>
<name>A0A2Z6SCE8_9GLOM</name>
<evidence type="ECO:0000313" key="2">
    <source>
        <dbReference type="Proteomes" id="UP000247702"/>
    </source>
</evidence>
<reference evidence="1 2" key="1">
    <citation type="submission" date="2017-11" db="EMBL/GenBank/DDBJ databases">
        <title>The genome of Rhizophagus clarus HR1 reveals common genetic basis of auxotrophy among arbuscular mycorrhizal fungi.</title>
        <authorList>
            <person name="Kobayashi Y."/>
        </authorList>
    </citation>
    <scope>NUCLEOTIDE SEQUENCE [LARGE SCALE GENOMIC DNA]</scope>
    <source>
        <strain evidence="1 2">HR1</strain>
    </source>
</reference>
<protein>
    <recommendedName>
        <fullName evidence="3">F-box domain-containing protein</fullName>
    </recommendedName>
</protein>